<reference evidence="3 4" key="1">
    <citation type="journal article" date="2021" name="Plant Biotechnol. J.">
        <title>Multi-omics assisted identification of the key and species-specific regulatory components of drought-tolerant mechanisms in Gossypium stocksii.</title>
        <authorList>
            <person name="Yu D."/>
            <person name="Ke L."/>
            <person name="Zhang D."/>
            <person name="Wu Y."/>
            <person name="Sun Y."/>
            <person name="Mei J."/>
            <person name="Sun J."/>
            <person name="Sun Y."/>
        </authorList>
    </citation>
    <scope>NUCLEOTIDE SEQUENCE [LARGE SCALE GENOMIC DNA]</scope>
    <source>
        <strain evidence="4">cv. E1</strain>
        <tissue evidence="3">Leaf</tissue>
    </source>
</reference>
<accession>A0A9D3UL21</accession>
<dbReference type="PANTHER" id="PTHR48258">
    <property type="entry name" value="DUF4218 DOMAIN-CONTAINING PROTEIN-RELATED"/>
    <property type="match status" value="1"/>
</dbReference>
<feature type="signal peptide" evidence="1">
    <location>
        <begin position="1"/>
        <end position="21"/>
    </location>
</feature>
<dbReference type="PANTHER" id="PTHR48258:SF15">
    <property type="entry name" value="OS02G0543900 PROTEIN"/>
    <property type="match status" value="1"/>
</dbReference>
<evidence type="ECO:0000256" key="1">
    <source>
        <dbReference type="SAM" id="SignalP"/>
    </source>
</evidence>
<comment type="caution">
    <text evidence="3">The sequence shown here is derived from an EMBL/GenBank/DDBJ whole genome shotgun (WGS) entry which is preliminary data.</text>
</comment>
<sequence>MVCNCIHLKLLYPMIVILVEMLLPKREEVYLMNSQMEKRFHTKSSERLRRTQNYGIVVNSSITNYASARDSKFVEGNVEYYGLLIGITELDYYSKWKVVLFRCDWANVNTARGIKKDQFGFTMVNFSRLIHTGQQLIDEP</sequence>
<feature type="chain" id="PRO_5039315554" description="DUF4216 domain-containing protein" evidence="1">
    <location>
        <begin position="22"/>
        <end position="140"/>
    </location>
</feature>
<dbReference type="InterPro" id="IPR025312">
    <property type="entry name" value="DUF4216"/>
</dbReference>
<keyword evidence="4" id="KW-1185">Reference proteome</keyword>
<feature type="domain" description="DUF4216" evidence="2">
    <location>
        <begin position="89"/>
        <end position="134"/>
    </location>
</feature>
<protein>
    <recommendedName>
        <fullName evidence="2">DUF4216 domain-containing protein</fullName>
    </recommendedName>
</protein>
<name>A0A9D3UL21_9ROSI</name>
<gene>
    <name evidence="3" type="ORF">J1N35_037847</name>
</gene>
<keyword evidence="1" id="KW-0732">Signal</keyword>
<dbReference type="EMBL" id="JAIQCV010000011">
    <property type="protein sequence ID" value="KAH1047063.1"/>
    <property type="molecule type" value="Genomic_DNA"/>
</dbReference>
<dbReference type="Pfam" id="PF13952">
    <property type="entry name" value="DUF4216"/>
    <property type="match status" value="1"/>
</dbReference>
<organism evidence="3 4">
    <name type="scientific">Gossypium stocksii</name>
    <dbReference type="NCBI Taxonomy" id="47602"/>
    <lineage>
        <taxon>Eukaryota</taxon>
        <taxon>Viridiplantae</taxon>
        <taxon>Streptophyta</taxon>
        <taxon>Embryophyta</taxon>
        <taxon>Tracheophyta</taxon>
        <taxon>Spermatophyta</taxon>
        <taxon>Magnoliopsida</taxon>
        <taxon>eudicotyledons</taxon>
        <taxon>Gunneridae</taxon>
        <taxon>Pentapetalae</taxon>
        <taxon>rosids</taxon>
        <taxon>malvids</taxon>
        <taxon>Malvales</taxon>
        <taxon>Malvaceae</taxon>
        <taxon>Malvoideae</taxon>
        <taxon>Gossypium</taxon>
    </lineage>
</organism>
<evidence type="ECO:0000313" key="3">
    <source>
        <dbReference type="EMBL" id="KAH1047063.1"/>
    </source>
</evidence>
<dbReference type="AlphaFoldDB" id="A0A9D3UL21"/>
<dbReference type="Proteomes" id="UP000828251">
    <property type="component" value="Unassembled WGS sequence"/>
</dbReference>
<dbReference type="OrthoDB" id="1934032at2759"/>
<evidence type="ECO:0000313" key="4">
    <source>
        <dbReference type="Proteomes" id="UP000828251"/>
    </source>
</evidence>
<proteinExistence type="predicted"/>
<evidence type="ECO:0000259" key="2">
    <source>
        <dbReference type="Pfam" id="PF13952"/>
    </source>
</evidence>